<keyword evidence="12 13" id="KW-0472">Membrane</keyword>
<evidence type="ECO:0000256" key="6">
    <source>
        <dbReference type="ARBA" id="ARBA00022723"/>
    </source>
</evidence>
<evidence type="ECO:0000256" key="11">
    <source>
        <dbReference type="ARBA" id="ARBA00023033"/>
    </source>
</evidence>
<dbReference type="EMBL" id="KQ414947">
    <property type="protein sequence ID" value="KOC59088.1"/>
    <property type="molecule type" value="Genomic_DNA"/>
</dbReference>
<dbReference type="InterPro" id="IPR002402">
    <property type="entry name" value="Cyt_P450_E_grp-II"/>
</dbReference>
<dbReference type="PANTHER" id="PTHR24292">
    <property type="entry name" value="CYTOCHROME P450"/>
    <property type="match status" value="1"/>
</dbReference>
<keyword evidence="9" id="KW-0560">Oxidoreductase</keyword>
<name>A0A0L7QKE1_9HYME</name>
<dbReference type="OrthoDB" id="7574487at2759"/>
<reference evidence="14 15" key="1">
    <citation type="submission" date="2015-07" db="EMBL/GenBank/DDBJ databases">
        <title>The genome of Habropoda laboriosa.</title>
        <authorList>
            <person name="Pan H."/>
            <person name="Kapheim K."/>
        </authorList>
    </citation>
    <scope>NUCLEOTIDE SEQUENCE [LARGE SCALE GENOMIC DNA]</scope>
    <source>
        <strain evidence="14">0110345459</strain>
    </source>
</reference>
<keyword evidence="11" id="KW-0503">Monooxygenase</keyword>
<keyword evidence="8" id="KW-0492">Microsome</keyword>
<evidence type="ECO:0000256" key="7">
    <source>
        <dbReference type="ARBA" id="ARBA00022824"/>
    </source>
</evidence>
<dbReference type="GO" id="GO:0020037">
    <property type="term" value="F:heme binding"/>
    <property type="evidence" value="ECO:0007669"/>
    <property type="project" value="InterPro"/>
</dbReference>
<keyword evidence="13" id="KW-0812">Transmembrane</keyword>
<dbReference type="PRINTS" id="PR00464">
    <property type="entry name" value="EP450II"/>
</dbReference>
<evidence type="ECO:0000256" key="13">
    <source>
        <dbReference type="SAM" id="Phobius"/>
    </source>
</evidence>
<evidence type="ECO:0000256" key="10">
    <source>
        <dbReference type="ARBA" id="ARBA00023004"/>
    </source>
</evidence>
<dbReference type="GO" id="GO:0004497">
    <property type="term" value="F:monooxygenase activity"/>
    <property type="evidence" value="ECO:0007669"/>
    <property type="project" value="UniProtKB-KW"/>
</dbReference>
<proteinExistence type="inferred from homology"/>
<evidence type="ECO:0000256" key="12">
    <source>
        <dbReference type="ARBA" id="ARBA00023136"/>
    </source>
</evidence>
<feature type="transmembrane region" description="Helical" evidence="13">
    <location>
        <begin position="6"/>
        <end position="21"/>
    </location>
</feature>
<evidence type="ECO:0000256" key="2">
    <source>
        <dbReference type="ARBA" id="ARBA00004174"/>
    </source>
</evidence>
<evidence type="ECO:0000313" key="15">
    <source>
        <dbReference type="Proteomes" id="UP000053825"/>
    </source>
</evidence>
<dbReference type="AlphaFoldDB" id="A0A0L7QKE1"/>
<evidence type="ECO:0000256" key="5">
    <source>
        <dbReference type="ARBA" id="ARBA00022617"/>
    </source>
</evidence>
<dbReference type="GO" id="GO:0005506">
    <property type="term" value="F:iron ion binding"/>
    <property type="evidence" value="ECO:0007669"/>
    <property type="project" value="InterPro"/>
</dbReference>
<keyword evidence="15" id="KW-1185">Reference proteome</keyword>
<comment type="cofactor">
    <cofactor evidence="1">
        <name>heme</name>
        <dbReference type="ChEBI" id="CHEBI:30413"/>
    </cofactor>
</comment>
<comment type="similarity">
    <text evidence="4">Belongs to the cytochrome P450 family.</text>
</comment>
<organism evidence="14 15">
    <name type="scientific">Habropoda laboriosa</name>
    <dbReference type="NCBI Taxonomy" id="597456"/>
    <lineage>
        <taxon>Eukaryota</taxon>
        <taxon>Metazoa</taxon>
        <taxon>Ecdysozoa</taxon>
        <taxon>Arthropoda</taxon>
        <taxon>Hexapoda</taxon>
        <taxon>Insecta</taxon>
        <taxon>Pterygota</taxon>
        <taxon>Neoptera</taxon>
        <taxon>Endopterygota</taxon>
        <taxon>Hymenoptera</taxon>
        <taxon>Apocrita</taxon>
        <taxon>Aculeata</taxon>
        <taxon>Apoidea</taxon>
        <taxon>Anthophila</taxon>
        <taxon>Apidae</taxon>
        <taxon>Habropoda</taxon>
    </lineage>
</organism>
<dbReference type="PANTHER" id="PTHR24292:SF54">
    <property type="entry name" value="CYP9F3-RELATED"/>
    <property type="match status" value="1"/>
</dbReference>
<evidence type="ECO:0000256" key="4">
    <source>
        <dbReference type="ARBA" id="ARBA00010617"/>
    </source>
</evidence>
<dbReference type="GO" id="GO:0016705">
    <property type="term" value="F:oxidoreductase activity, acting on paired donors, with incorporation or reduction of molecular oxygen"/>
    <property type="evidence" value="ECO:0007669"/>
    <property type="project" value="InterPro"/>
</dbReference>
<keyword evidence="6" id="KW-0479">Metal-binding</keyword>
<accession>A0A0L7QKE1</accession>
<keyword evidence="10" id="KW-0408">Iron</keyword>
<dbReference type="SUPFAM" id="SSF48264">
    <property type="entry name" value="Cytochrome P450"/>
    <property type="match status" value="1"/>
</dbReference>
<evidence type="ECO:0000313" key="14">
    <source>
        <dbReference type="EMBL" id="KOC59088.1"/>
    </source>
</evidence>
<dbReference type="STRING" id="597456.A0A0L7QKE1"/>
<dbReference type="InterPro" id="IPR036396">
    <property type="entry name" value="Cyt_P450_sf"/>
</dbReference>
<evidence type="ECO:0000256" key="8">
    <source>
        <dbReference type="ARBA" id="ARBA00022848"/>
    </source>
</evidence>
<sequence length="317" mass="37279">MDYFQILCGIAVLLLSIYYYFSSTYDYWKKRDIPGPQPTIIIGNFTDVILRRLSIGDTLIKFYNEYKNEPVFGLFEGSLPVLVINNMDMIKDILIKDFSVFVDRGFRIFPKIEKLGENLFLLEPERWRPMRAKLSPIFTSGKLKDMFPLLIECAGHLEKYMDSVIITEESTDCRELTAKFTTDVIGSCVFGINMNALSEEESEFRRMGRKLFAPSFKQVIRETFRQFMPYLYEVFGQYLQPKEVDNFFVNVVKDTMNYRKENNIVRPDFIHMLMELKKHPEKLEKIGEYVVLKLSSSFQCYGLRFVSLHGAEFRLVR</sequence>
<dbReference type="InterPro" id="IPR001128">
    <property type="entry name" value="Cyt_P450"/>
</dbReference>
<evidence type="ECO:0000256" key="1">
    <source>
        <dbReference type="ARBA" id="ARBA00001971"/>
    </source>
</evidence>
<comment type="subcellular location">
    <subcellularLocation>
        <location evidence="3">Endoplasmic reticulum membrane</location>
        <topology evidence="3">Peripheral membrane protein</topology>
    </subcellularLocation>
    <subcellularLocation>
        <location evidence="2">Microsome membrane</location>
        <topology evidence="2">Peripheral membrane protein</topology>
    </subcellularLocation>
</comment>
<dbReference type="Pfam" id="PF00067">
    <property type="entry name" value="p450"/>
    <property type="match status" value="1"/>
</dbReference>
<keyword evidence="13" id="KW-1133">Transmembrane helix</keyword>
<dbReference type="InterPro" id="IPR050476">
    <property type="entry name" value="Insect_CytP450_Detox"/>
</dbReference>
<protein>
    <submittedName>
        <fullName evidence="14">Cytochrome P450 6A1</fullName>
    </submittedName>
</protein>
<gene>
    <name evidence="14" type="ORF">WH47_12647</name>
</gene>
<evidence type="ECO:0000256" key="3">
    <source>
        <dbReference type="ARBA" id="ARBA00004406"/>
    </source>
</evidence>
<dbReference type="Proteomes" id="UP000053825">
    <property type="component" value="Unassembled WGS sequence"/>
</dbReference>
<dbReference type="GO" id="GO:0005789">
    <property type="term" value="C:endoplasmic reticulum membrane"/>
    <property type="evidence" value="ECO:0007669"/>
    <property type="project" value="UniProtKB-SubCell"/>
</dbReference>
<keyword evidence="7" id="KW-0256">Endoplasmic reticulum</keyword>
<evidence type="ECO:0000256" key="9">
    <source>
        <dbReference type="ARBA" id="ARBA00023002"/>
    </source>
</evidence>
<dbReference type="Gene3D" id="1.10.630.10">
    <property type="entry name" value="Cytochrome P450"/>
    <property type="match status" value="1"/>
</dbReference>
<keyword evidence="5" id="KW-0349">Heme</keyword>